<evidence type="ECO:0000259" key="5">
    <source>
        <dbReference type="Pfam" id="PF00326"/>
    </source>
</evidence>
<name>A0ABZ2V625_9RHOB</name>
<keyword evidence="8" id="KW-1185">Reference proteome</keyword>
<evidence type="ECO:0000313" key="8">
    <source>
        <dbReference type="Proteomes" id="UP001440612"/>
    </source>
</evidence>
<dbReference type="PANTHER" id="PTHR11757">
    <property type="entry name" value="PROTEASE FAMILY S9A OLIGOPEPTIDASE"/>
    <property type="match status" value="1"/>
</dbReference>
<dbReference type="InterPro" id="IPR051543">
    <property type="entry name" value="Serine_Peptidase_S9A"/>
</dbReference>
<evidence type="ECO:0000259" key="6">
    <source>
        <dbReference type="Pfam" id="PF02897"/>
    </source>
</evidence>
<comment type="similarity">
    <text evidence="1">Belongs to the peptidase S9A family.</text>
</comment>
<dbReference type="Gene3D" id="3.40.50.1820">
    <property type="entry name" value="alpha/beta hydrolase"/>
    <property type="match status" value="1"/>
</dbReference>
<dbReference type="EMBL" id="CP150951">
    <property type="protein sequence ID" value="WZC49417.1"/>
    <property type="molecule type" value="Genomic_DNA"/>
</dbReference>
<dbReference type="PROSITE" id="PS00708">
    <property type="entry name" value="PRO_ENDOPEP_SER"/>
    <property type="match status" value="1"/>
</dbReference>
<evidence type="ECO:0000313" key="7">
    <source>
        <dbReference type="EMBL" id="WZC49417.1"/>
    </source>
</evidence>
<evidence type="ECO:0000256" key="1">
    <source>
        <dbReference type="ARBA" id="ARBA00005228"/>
    </source>
</evidence>
<protein>
    <submittedName>
        <fullName evidence="7">S9 family peptidase</fullName>
    </submittedName>
</protein>
<dbReference type="InterPro" id="IPR002470">
    <property type="entry name" value="Peptidase_S9A"/>
</dbReference>
<evidence type="ECO:0000256" key="3">
    <source>
        <dbReference type="ARBA" id="ARBA00022801"/>
    </source>
</evidence>
<dbReference type="SUPFAM" id="SSF53474">
    <property type="entry name" value="alpha/beta-Hydrolases"/>
    <property type="match status" value="1"/>
</dbReference>
<dbReference type="PANTHER" id="PTHR11757:SF19">
    <property type="entry name" value="PROLYL ENDOPEPTIDASE-LIKE"/>
    <property type="match status" value="1"/>
</dbReference>
<accession>A0ABZ2V625</accession>
<evidence type="ECO:0000256" key="4">
    <source>
        <dbReference type="ARBA" id="ARBA00022825"/>
    </source>
</evidence>
<keyword evidence="4" id="KW-0720">Serine protease</keyword>
<feature type="domain" description="Peptidase S9A N-terminal" evidence="6">
    <location>
        <begin position="13"/>
        <end position="419"/>
    </location>
</feature>
<dbReference type="Gene3D" id="2.130.10.120">
    <property type="entry name" value="Prolyl oligopeptidase, N-terminal domain"/>
    <property type="match status" value="1"/>
</dbReference>
<dbReference type="InterPro" id="IPR029058">
    <property type="entry name" value="AB_hydrolase_fold"/>
</dbReference>
<dbReference type="Pfam" id="PF00326">
    <property type="entry name" value="Peptidase_S9"/>
    <property type="match status" value="1"/>
</dbReference>
<organism evidence="7 8">
    <name type="scientific">Yoonia phaeophyticola</name>
    <dbReference type="NCBI Taxonomy" id="3137369"/>
    <lineage>
        <taxon>Bacteria</taxon>
        <taxon>Pseudomonadati</taxon>
        <taxon>Pseudomonadota</taxon>
        <taxon>Alphaproteobacteria</taxon>
        <taxon>Rhodobacterales</taxon>
        <taxon>Paracoccaceae</taxon>
        <taxon>Yoonia</taxon>
    </lineage>
</organism>
<dbReference type="InterPro" id="IPR001375">
    <property type="entry name" value="Peptidase_S9_cat"/>
</dbReference>
<dbReference type="InterPro" id="IPR002471">
    <property type="entry name" value="Pept_S9_AS"/>
</dbReference>
<sequence>MSPKFPALPNAPIARQKPSQATFHGVTLCDDYGWLRADNWQEAMRDPDKLPADIKTYLQEENAYYDAAMKDTTGLQDRLIGEMRGRIKEDDESVPVRNGPYSYVMRYSQGDEHPRYVRMPREGGDETVLIDVNAEAKDQDYFHLGGIVTSPGHSLLAWSADTNGSEFYRLRIRDTQTGQDLPHMLEDVGSIAWANEKTLFYVRVDENHRPNKVFKHVIGRDQADDVLVYEETDNRYYVGLGRMRSGAFIEIETGMNDETEVWVIPTDAPDTPPQLIEARSEGIEYSIEHQDDRFLILTNADDALDFKVMEAPIATPSRAHWKDLLPHQAGRMIISIFAYKDWMIWIERENALPRIRFVRKGQDIGGAESIAFDEEAYGLGAMPSVEYDTGSFRFSYTSPTTPAEIYDYDLASTKRVLRKTTEIPSGHDPSDYVTRRIMAPSHDGAEVPVTLLYHTSTALDGSAPCLLYGYGSYGASMPATFSSNRLSLVDRGFVYAIAHIRGGEEKGRAWYEEAKFGKKPNTFHDFIGAGEKLIADGYTAKGNIVISGGSAGGLLVGAVLNMRPDLLAGAIADVPFVDVLNTILDDTLPLTPGEWSQWGNPIASKEAFDDIRGYSPYDNVSAQDYPAMLVTAGVSDPRVTYWEPAKWVAKLRVTKTDDNILMLRTNMTSGHFGKSGRFAALEDAARSYAFAMKAVGMDVS</sequence>
<keyword evidence="3" id="KW-0378">Hydrolase</keyword>
<proteinExistence type="inferred from homology"/>
<dbReference type="SUPFAM" id="SSF50993">
    <property type="entry name" value="Peptidase/esterase 'gauge' domain"/>
    <property type="match status" value="1"/>
</dbReference>
<dbReference type="InterPro" id="IPR023302">
    <property type="entry name" value="Pept_S9A_N"/>
</dbReference>
<dbReference type="Pfam" id="PF02897">
    <property type="entry name" value="Peptidase_S9_N"/>
    <property type="match status" value="1"/>
</dbReference>
<evidence type="ECO:0000256" key="2">
    <source>
        <dbReference type="ARBA" id="ARBA00022670"/>
    </source>
</evidence>
<feature type="domain" description="Peptidase S9 prolyl oligopeptidase catalytic" evidence="5">
    <location>
        <begin position="480"/>
        <end position="696"/>
    </location>
</feature>
<gene>
    <name evidence="7" type="ORF">AABB29_01795</name>
</gene>
<dbReference type="Proteomes" id="UP001440612">
    <property type="component" value="Chromosome"/>
</dbReference>
<reference evidence="8" key="1">
    <citation type="submission" date="2024-04" db="EMBL/GenBank/DDBJ databases">
        <title>Phylogenomic analyses of a clade within the roseobacter group suggest taxonomic reassignments of species of the genera Aestuariivita, Citreicella, Loktanella, Nautella, Pelagibaca, Ruegeria, Thalassobius, Thiobacimonas and Tropicibacter, and the proposal o.</title>
        <authorList>
            <person name="Jeon C.O."/>
        </authorList>
    </citation>
    <scope>NUCLEOTIDE SEQUENCE [LARGE SCALE GENOMIC DNA]</scope>
    <source>
        <strain evidence="8">BS5-3</strain>
    </source>
</reference>
<dbReference type="RefSeq" id="WP_341367527.1">
    <property type="nucleotide sequence ID" value="NZ_CP150951.2"/>
</dbReference>
<dbReference type="PRINTS" id="PR00862">
    <property type="entry name" value="PROLIGOPTASE"/>
</dbReference>
<keyword evidence="2" id="KW-0645">Protease</keyword>